<keyword evidence="2" id="KW-1185">Reference proteome</keyword>
<reference evidence="2" key="1">
    <citation type="submission" date="2017-06" db="EMBL/GenBank/DDBJ databases">
        <authorList>
            <person name="Cremers G."/>
        </authorList>
    </citation>
    <scope>NUCLEOTIDE SEQUENCE [LARGE SCALE GENOMIC DNA]</scope>
</reference>
<evidence type="ECO:0000313" key="2">
    <source>
        <dbReference type="Proteomes" id="UP000218615"/>
    </source>
</evidence>
<sequence length="49" mass="5631">MLAFNACNGFKQDFQVYAGEHIKVTGAYVLYTEHRWNEIHSITSIVKIS</sequence>
<dbReference type="AlphaFoldDB" id="A0A284VMV7"/>
<evidence type="ECO:0000313" key="1">
    <source>
        <dbReference type="EMBL" id="SNQ60527.1"/>
    </source>
</evidence>
<gene>
    <name evidence="1" type="ORF">MNV_1860002</name>
</gene>
<protein>
    <submittedName>
        <fullName evidence="1">Uncharacterized protein</fullName>
    </submittedName>
</protein>
<proteinExistence type="predicted"/>
<name>A0A284VMV7_9EURY</name>
<dbReference type="EMBL" id="FZMP01000097">
    <property type="protein sequence ID" value="SNQ60527.1"/>
    <property type="molecule type" value="Genomic_DNA"/>
</dbReference>
<dbReference type="Proteomes" id="UP000218615">
    <property type="component" value="Unassembled WGS sequence"/>
</dbReference>
<organism evidence="1 2">
    <name type="scientific">Candidatus Methanoperedens nitratireducens</name>
    <dbReference type="NCBI Taxonomy" id="1392998"/>
    <lineage>
        <taxon>Archaea</taxon>
        <taxon>Methanobacteriati</taxon>
        <taxon>Methanobacteriota</taxon>
        <taxon>Stenosarchaea group</taxon>
        <taxon>Methanomicrobia</taxon>
        <taxon>Methanosarcinales</taxon>
        <taxon>ANME-2 cluster</taxon>
        <taxon>Candidatus Methanoperedentaceae</taxon>
        <taxon>Candidatus Methanoperedens</taxon>
    </lineage>
</organism>
<accession>A0A284VMV7</accession>